<sequence length="114" mass="13020">MSISTTKEGLTASLSRPYTFEGQEYTSVTFNIDDNFTGGQFKQLYRKYIALRKQTDAQSLVMDRMLVTAIINNEFIDFAMCELSHLPLEFFNGLPFKDYIALSGTLQNFFTDSV</sequence>
<reference evidence="1 2" key="1">
    <citation type="submission" date="2018-06" db="EMBL/GenBank/DDBJ databases">
        <authorList>
            <consortium name="Pathogen Informatics"/>
            <person name="Doyle S."/>
        </authorList>
    </citation>
    <scope>NUCLEOTIDE SEQUENCE [LARGE SCALE GENOMIC DNA]</scope>
    <source>
        <strain evidence="1 2">NCTC13093</strain>
    </source>
</reference>
<protein>
    <recommendedName>
        <fullName evidence="3">Phage tail assembly protein</fullName>
    </recommendedName>
</protein>
<dbReference type="EMBL" id="UAPV01000001">
    <property type="protein sequence ID" value="SPT70109.1"/>
    <property type="molecule type" value="Genomic_DNA"/>
</dbReference>
<evidence type="ECO:0000313" key="2">
    <source>
        <dbReference type="Proteomes" id="UP000250086"/>
    </source>
</evidence>
<evidence type="ECO:0000313" key="1">
    <source>
        <dbReference type="EMBL" id="SPT70109.1"/>
    </source>
</evidence>
<dbReference type="Pfam" id="PF10109">
    <property type="entry name" value="Phage_TAC_7"/>
    <property type="match status" value="1"/>
</dbReference>
<evidence type="ECO:0008006" key="3">
    <source>
        <dbReference type="Google" id="ProtNLM"/>
    </source>
</evidence>
<accession>A0A2X0WPG7</accession>
<dbReference type="RefSeq" id="WP_113744223.1">
    <property type="nucleotide sequence ID" value="NZ_UAPU01000005.1"/>
</dbReference>
<name>A0A2X0WPG7_9GAMM</name>
<dbReference type="AlphaFoldDB" id="A0A2X0WPG7"/>
<gene>
    <name evidence="1" type="ORF">NCTC13093_01514</name>
</gene>
<keyword evidence="2" id="KW-1185">Reference proteome</keyword>
<dbReference type="OrthoDB" id="2627617at2"/>
<dbReference type="Proteomes" id="UP000250086">
    <property type="component" value="Unassembled WGS sequence"/>
</dbReference>
<proteinExistence type="predicted"/>
<dbReference type="InterPro" id="IPR019289">
    <property type="entry name" value="Phage_tail_E/E"/>
</dbReference>
<organism evidence="1 2">
    <name type="scientific">Anaerobiospirillum thomasii</name>
    <dbReference type="NCBI Taxonomy" id="179995"/>
    <lineage>
        <taxon>Bacteria</taxon>
        <taxon>Pseudomonadati</taxon>
        <taxon>Pseudomonadota</taxon>
        <taxon>Gammaproteobacteria</taxon>
        <taxon>Aeromonadales</taxon>
        <taxon>Succinivibrionaceae</taxon>
        <taxon>Anaerobiospirillum</taxon>
    </lineage>
</organism>